<evidence type="ECO:0000259" key="1">
    <source>
        <dbReference type="Pfam" id="PF04289"/>
    </source>
</evidence>
<dbReference type="RefSeq" id="WP_014737935.1">
    <property type="nucleotide sequence ID" value="NC_017954.1"/>
</dbReference>
<dbReference type="Pfam" id="PF04289">
    <property type="entry name" value="DUF447_N"/>
    <property type="match status" value="1"/>
</dbReference>
<protein>
    <recommendedName>
        <fullName evidence="1">DUF447 domain-containing protein</fullName>
    </recommendedName>
</protein>
<gene>
    <name evidence="2" type="ordered locus">TCELL_1262</name>
</gene>
<dbReference type="EMBL" id="CP003531">
    <property type="protein sequence ID" value="AFK51685.1"/>
    <property type="molecule type" value="Genomic_DNA"/>
</dbReference>
<dbReference type="STRING" id="1184251.TCELL_1262"/>
<dbReference type="InterPro" id="IPR007386">
    <property type="entry name" value="DUF447_N"/>
</dbReference>
<dbReference type="AlphaFoldDB" id="I3TFZ7"/>
<proteinExistence type="predicted"/>
<dbReference type="Proteomes" id="UP000005270">
    <property type="component" value="Chromosome"/>
</dbReference>
<dbReference type="Gene3D" id="2.30.110.10">
    <property type="entry name" value="Electron Transport, Fmn-binding Protein, Chain A"/>
    <property type="match status" value="1"/>
</dbReference>
<name>I3TFZ7_THEC1</name>
<dbReference type="SUPFAM" id="SSF50475">
    <property type="entry name" value="FMN-binding split barrel"/>
    <property type="match status" value="1"/>
</dbReference>
<evidence type="ECO:0000313" key="2">
    <source>
        <dbReference type="EMBL" id="AFK51685.1"/>
    </source>
</evidence>
<accession>I3TFZ7</accession>
<dbReference type="InParanoid" id="I3TFZ7"/>
<reference evidence="2 3" key="1">
    <citation type="journal article" date="2012" name="J. Bacteriol.">
        <title>Complete genome sequence of the hyperthermophilic cellulolytic Crenarchaeon 'Thermogladius cellulolyticus' 1633.</title>
        <authorList>
            <person name="Mardanov A.V."/>
            <person name="Kochetkova T.V."/>
            <person name="Beletsky A.V."/>
            <person name="Bonch-Osmolovskaya E.A."/>
            <person name="Ravin N.V."/>
            <person name="Skryabin K.G."/>
        </authorList>
    </citation>
    <scope>NUCLEOTIDE SEQUENCE [LARGE SCALE GENOMIC DNA]</scope>
    <source>
        <strain evidence="3">DSM 22663 / VKM B-2946 / 1633</strain>
    </source>
</reference>
<dbReference type="GeneID" id="13013583"/>
<organism evidence="2 3">
    <name type="scientific">Thermogladius calderae (strain DSM 22663 / VKM B-2946 / 1633)</name>
    <dbReference type="NCBI Taxonomy" id="1184251"/>
    <lineage>
        <taxon>Archaea</taxon>
        <taxon>Thermoproteota</taxon>
        <taxon>Thermoprotei</taxon>
        <taxon>Desulfurococcales</taxon>
        <taxon>Desulfurococcaceae</taxon>
        <taxon>Thermogladius</taxon>
    </lineage>
</organism>
<dbReference type="OrthoDB" id="17281at2157"/>
<evidence type="ECO:0000313" key="3">
    <source>
        <dbReference type="Proteomes" id="UP000005270"/>
    </source>
</evidence>
<feature type="domain" description="DUF447" evidence="1">
    <location>
        <begin position="11"/>
        <end position="124"/>
    </location>
</feature>
<dbReference type="KEGG" id="thg:TCELL_1262"/>
<keyword evidence="3" id="KW-1185">Reference proteome</keyword>
<dbReference type="InterPro" id="IPR012349">
    <property type="entry name" value="Split_barrel_FMN-bd"/>
</dbReference>
<dbReference type="HOGENOM" id="CLU_1375578_0_0_2"/>
<sequence length="198" mass="22095">MMIRLYTGVVYESIASTYVDGAVYHTPLGFRVSGHLLRARLYPETRLYRVVDQVRFVVLNLARNPFYYLASAFKGRVETRLEFVDARCVKAPRLVGAEAYIETLVTGVRPSNGVKVVDLEPLCVDLGEALTPYSRADAALIEMIVYATKVPVLREKGDVEGSSYYTTLFNVVRGIIGRVSDNKLYKDAVEFLGRVVSG</sequence>
<dbReference type="eggNOG" id="arCOG04458">
    <property type="taxonomic scope" value="Archaea"/>
</dbReference>